<dbReference type="Proteomes" id="UP001501758">
    <property type="component" value="Unassembled WGS sequence"/>
</dbReference>
<dbReference type="InterPro" id="IPR026341">
    <property type="entry name" value="T9SS_type_B"/>
</dbReference>
<reference evidence="2" key="1">
    <citation type="journal article" date="2019" name="Int. J. Syst. Evol. Microbiol.">
        <title>The Global Catalogue of Microorganisms (GCM) 10K type strain sequencing project: providing services to taxonomists for standard genome sequencing and annotation.</title>
        <authorList>
            <consortium name="The Broad Institute Genomics Platform"/>
            <consortium name="The Broad Institute Genome Sequencing Center for Infectious Disease"/>
            <person name="Wu L."/>
            <person name="Ma J."/>
        </authorList>
    </citation>
    <scope>NUCLEOTIDE SEQUENCE [LARGE SCALE GENOMIC DNA]</scope>
    <source>
        <strain evidence="2">JCM 15974</strain>
    </source>
</reference>
<dbReference type="NCBIfam" id="TIGR04131">
    <property type="entry name" value="Bac_Flav_CTERM"/>
    <property type="match status" value="1"/>
</dbReference>
<evidence type="ECO:0000313" key="1">
    <source>
        <dbReference type="EMBL" id="GAA0718942.1"/>
    </source>
</evidence>
<evidence type="ECO:0008006" key="3">
    <source>
        <dbReference type="Google" id="ProtNLM"/>
    </source>
</evidence>
<name>A0ABP3TVT8_9FLAO</name>
<protein>
    <recommendedName>
        <fullName evidence="3">Gliding motility-associated C-terminal domain-containing protein</fullName>
    </recommendedName>
</protein>
<dbReference type="Pfam" id="PF13585">
    <property type="entry name" value="CHU_C"/>
    <property type="match status" value="1"/>
</dbReference>
<accession>A0ABP3TVT8</accession>
<dbReference type="RefSeq" id="WP_343911954.1">
    <property type="nucleotide sequence ID" value="NZ_BAAAGE010000001.1"/>
</dbReference>
<sequence>MNNFFIFAVTILRLTRKNNILNLMPLQKFYIVALLFASFLAQAQQSFHNFGNVQIHDQGQVGFHMDLENDGTFDQNAGFTGFYNQNSLTVSGTNRPVFNDVEVDVQDDLFLEVAMGVTNFQEFTNGRVITPRDQKNVSLDYLNDAPYLGENNDRYVDGYASITGELDFTFPIGDDFRLRPARIESFAATNTAKAAYYFENPNFPNFFSESFDTNEFGDLLFGISIFEFWDVDGDQETRVTLTWDANSNIPTLVEDLEDLRVVGWEPNLRQWVNLGNAGFTGDLDNGEITSEIIVPDNYTVLTFGTSSVILDGDLEIFTAVSPNGDGFNDTFVIQGLAQFPDNELFIYNRWGVLVYNKKGYHEVQQSEEAFNGISQGRATVAKGEELPVGTYYYVLNVEGIKDRAGYLYLNR</sequence>
<keyword evidence="2" id="KW-1185">Reference proteome</keyword>
<evidence type="ECO:0000313" key="2">
    <source>
        <dbReference type="Proteomes" id="UP001501758"/>
    </source>
</evidence>
<proteinExistence type="predicted"/>
<comment type="caution">
    <text evidence="1">The sequence shown here is derived from an EMBL/GenBank/DDBJ whole genome shotgun (WGS) entry which is preliminary data.</text>
</comment>
<dbReference type="EMBL" id="BAAAGE010000001">
    <property type="protein sequence ID" value="GAA0718942.1"/>
    <property type="molecule type" value="Genomic_DNA"/>
</dbReference>
<gene>
    <name evidence="1" type="ORF">GCM10009430_17670</name>
</gene>
<organism evidence="1 2">
    <name type="scientific">Aquimarina litoralis</name>
    <dbReference type="NCBI Taxonomy" id="584605"/>
    <lineage>
        <taxon>Bacteria</taxon>
        <taxon>Pseudomonadati</taxon>
        <taxon>Bacteroidota</taxon>
        <taxon>Flavobacteriia</taxon>
        <taxon>Flavobacteriales</taxon>
        <taxon>Flavobacteriaceae</taxon>
        <taxon>Aquimarina</taxon>
    </lineage>
</organism>